<sequence length="647" mass="74176">MAFPTSMTVSVSKGNKGEGSLAHTHRKEVLKKMSKEKQEAFLSKKGHTHIKREYIDLNEDASQNIMDLFNSPAMEKSLIEYNQGKRKSRQIGKDEALTCEEKKKQLQAVENVQSFLRLPKKDQQAFLDNLSKEDKDACFVAYQTYGSSLRDLQKAHTKLEHTDTLGEAYYKKLEKQKGKKGKLYSEFVIQIGNAADYNKISDTGEILESYDRRDPQGVWQQAKQVYRDYLKNFNKRNKALAIQGYSIHMDEEGAPHMHLDLVGIGFRNKSQARGKTRKNGPSIRIGFNSALEAQGFKVDHERPEEAFSAWQAQEQEALADSMKRVLGVERKLGKTNNFENIHEYKEYKAKEAEERARLAELEKKKTELTNSVKDLEAKQAEAQVDLAKATQLVEDANNYVASEKAKIASERVQLEDEKKTLKDGQKGLERDQKAFKAKQDEEGDLDVRIETKKKALDDYKKNKSAYKKAIRKQVEKDFEEKVQADQEAYLNQVNLEYRQRLDREKEELVKQKKAFRDQIKAFVTTFKRAYIQAGVQSSADPSVASEWAEAYLRSKTPEDRDKAESHVFGRSPIARIKAFVKAVKTSLSEVQELEDLADSIDSDFTREKDRIKKLNSGSEKDEKDSHNKTRAKRAPQRQKSADYGPEL</sequence>
<feature type="coiled-coil region" evidence="1">
    <location>
        <begin position="344"/>
        <end position="518"/>
    </location>
</feature>
<evidence type="ECO:0000256" key="2">
    <source>
        <dbReference type="SAM" id="MobiDB-lite"/>
    </source>
</evidence>
<reference evidence="3 4" key="1">
    <citation type="submission" date="2019-01" db="EMBL/GenBank/DDBJ databases">
        <title>Colonization of the human gut by bovine bacteria present in Parmesan cheese.</title>
        <authorList>
            <person name="Lugli G.A."/>
            <person name="Milani C."/>
        </authorList>
    </citation>
    <scope>NUCLEOTIDE SEQUENCE [LARGE SCALE GENOMIC DNA]</scope>
    <source>
        <strain evidence="3 4">LDELB18P1</strain>
    </source>
</reference>
<dbReference type="Gene3D" id="3.30.930.30">
    <property type="match status" value="1"/>
</dbReference>
<feature type="region of interest" description="Disordered" evidence="2">
    <location>
        <begin position="1"/>
        <end position="26"/>
    </location>
</feature>
<feature type="compositionally biased region" description="Basic and acidic residues" evidence="2">
    <location>
        <begin position="607"/>
        <end position="627"/>
    </location>
</feature>
<accession>A0A4Q7DTC8</accession>
<proteinExistence type="predicted"/>
<evidence type="ECO:0000256" key="1">
    <source>
        <dbReference type="SAM" id="Coils"/>
    </source>
</evidence>
<gene>
    <name evidence="3" type="ORF">LDELB18P1_1911</name>
</gene>
<dbReference type="AlphaFoldDB" id="A0A4Q7DTC8"/>
<evidence type="ECO:0000313" key="4">
    <source>
        <dbReference type="Proteomes" id="UP000292818"/>
    </source>
</evidence>
<name>A0A4Q7DTC8_9LACO</name>
<evidence type="ECO:0000313" key="3">
    <source>
        <dbReference type="EMBL" id="RZM15368.1"/>
    </source>
</evidence>
<feature type="compositionally biased region" description="Polar residues" evidence="2">
    <location>
        <begin position="1"/>
        <end position="13"/>
    </location>
</feature>
<dbReference type="EMBL" id="SETJ01000087">
    <property type="protein sequence ID" value="RZM15368.1"/>
    <property type="molecule type" value="Genomic_DNA"/>
</dbReference>
<dbReference type="Proteomes" id="UP000292818">
    <property type="component" value="Unassembled WGS sequence"/>
</dbReference>
<comment type="caution">
    <text evidence="3">The sequence shown here is derived from an EMBL/GenBank/DDBJ whole genome shotgun (WGS) entry which is preliminary data.</text>
</comment>
<organism evidence="3 4">
    <name type="scientific">Lactobacillus delbrueckii</name>
    <dbReference type="NCBI Taxonomy" id="1584"/>
    <lineage>
        <taxon>Bacteria</taxon>
        <taxon>Bacillati</taxon>
        <taxon>Bacillota</taxon>
        <taxon>Bacilli</taxon>
        <taxon>Lactobacillales</taxon>
        <taxon>Lactobacillaceae</taxon>
        <taxon>Lactobacillus</taxon>
    </lineage>
</organism>
<protein>
    <submittedName>
        <fullName evidence="3">Recombinase</fullName>
    </submittedName>
</protein>
<keyword evidence="1" id="KW-0175">Coiled coil</keyword>
<feature type="region of interest" description="Disordered" evidence="2">
    <location>
        <begin position="607"/>
        <end position="647"/>
    </location>
</feature>